<dbReference type="EMBL" id="FXAU01000004">
    <property type="protein sequence ID" value="SMG34526.1"/>
    <property type="molecule type" value="Genomic_DNA"/>
</dbReference>
<proteinExistence type="predicted"/>
<dbReference type="AlphaFoldDB" id="A0A1X7K1G2"/>
<keyword evidence="1" id="KW-1133">Transmembrane helix</keyword>
<organism evidence="2 3">
    <name type="scientific">Sphingobacterium psychroaquaticum</name>
    <dbReference type="NCBI Taxonomy" id="561061"/>
    <lineage>
        <taxon>Bacteria</taxon>
        <taxon>Pseudomonadati</taxon>
        <taxon>Bacteroidota</taxon>
        <taxon>Sphingobacteriia</taxon>
        <taxon>Sphingobacteriales</taxon>
        <taxon>Sphingobacteriaceae</taxon>
        <taxon>Sphingobacterium</taxon>
    </lineage>
</organism>
<keyword evidence="1" id="KW-0812">Transmembrane</keyword>
<evidence type="ECO:0000313" key="2">
    <source>
        <dbReference type="EMBL" id="SMG34526.1"/>
    </source>
</evidence>
<dbReference type="STRING" id="561061.SAMN05660862_2390"/>
<evidence type="ECO:0000256" key="1">
    <source>
        <dbReference type="SAM" id="Phobius"/>
    </source>
</evidence>
<reference evidence="2 3" key="1">
    <citation type="submission" date="2017-04" db="EMBL/GenBank/DDBJ databases">
        <authorList>
            <person name="Afonso C.L."/>
            <person name="Miller P.J."/>
            <person name="Scott M.A."/>
            <person name="Spackman E."/>
            <person name="Goraichik I."/>
            <person name="Dimitrov K.M."/>
            <person name="Suarez D.L."/>
            <person name="Swayne D.E."/>
        </authorList>
    </citation>
    <scope>NUCLEOTIDE SEQUENCE [LARGE SCALE GENOMIC DNA]</scope>
    <source>
        <strain evidence="2 3">DSM 22418</strain>
    </source>
</reference>
<accession>A0A1X7K1G2</accession>
<name>A0A1X7K1G2_9SPHI</name>
<feature type="transmembrane region" description="Helical" evidence="1">
    <location>
        <begin position="74"/>
        <end position="93"/>
    </location>
</feature>
<keyword evidence="1" id="KW-0472">Membrane</keyword>
<keyword evidence="3" id="KW-1185">Reference proteome</keyword>
<protein>
    <submittedName>
        <fullName evidence="2">Uncharacterized protein</fullName>
    </submittedName>
</protein>
<dbReference type="Proteomes" id="UP000192980">
    <property type="component" value="Unassembled WGS sequence"/>
</dbReference>
<feature type="transmembrane region" description="Helical" evidence="1">
    <location>
        <begin position="32"/>
        <end position="54"/>
    </location>
</feature>
<sequence length="141" mass="17180">MQYECMDKRFLLCKLTSVLDCIMKGKIIVSKFWTNFLSGRRAAAVTIFPFILIIDKSFRYDRVLVNHERIHLSQALELLIVPFYVWYFTEFLLHYIRIRDFKQAYLRISFEREAYRNESNLQYLKTRKFWAFTAYFNSNNV</sequence>
<evidence type="ECO:0000313" key="3">
    <source>
        <dbReference type="Proteomes" id="UP000192980"/>
    </source>
</evidence>
<gene>
    <name evidence="2" type="ORF">SAMN05660862_2390</name>
</gene>